<dbReference type="EMBL" id="VFRR01000014">
    <property type="protein sequence ID" value="TPE51807.1"/>
    <property type="molecule type" value="Genomic_DNA"/>
</dbReference>
<dbReference type="AlphaFoldDB" id="A0A501WWK7"/>
<evidence type="ECO:0000256" key="4">
    <source>
        <dbReference type="ARBA" id="ARBA00037106"/>
    </source>
</evidence>
<keyword evidence="3" id="KW-1277">Toxin-antitoxin system</keyword>
<dbReference type="Gene3D" id="6.10.10.120">
    <property type="entry name" value="Antitoxin ParD1-like"/>
    <property type="match status" value="1"/>
</dbReference>
<dbReference type="InterPro" id="IPR038296">
    <property type="entry name" value="ParD_sf"/>
</dbReference>
<gene>
    <name evidence="5" type="ORF">FJM67_08680</name>
</gene>
<dbReference type="PANTHER" id="PTHR36582:SF2">
    <property type="entry name" value="ANTITOXIN PARD"/>
    <property type="match status" value="1"/>
</dbReference>
<evidence type="ECO:0000313" key="5">
    <source>
        <dbReference type="EMBL" id="TPE51807.1"/>
    </source>
</evidence>
<dbReference type="InterPro" id="IPR010985">
    <property type="entry name" value="Ribbon_hlx_hlx"/>
</dbReference>
<dbReference type="RefSeq" id="WP_140588478.1">
    <property type="nucleotide sequence ID" value="NZ_VFRR01000014.1"/>
</dbReference>
<dbReference type="NCBIfam" id="TIGR02606">
    <property type="entry name" value="antidote_CC2985"/>
    <property type="match status" value="1"/>
</dbReference>
<comment type="similarity">
    <text evidence="1">Belongs to the ParD antitoxin family.</text>
</comment>
<keyword evidence="6" id="KW-1185">Reference proteome</keyword>
<dbReference type="Pfam" id="PF03693">
    <property type="entry name" value="ParD_antitoxin"/>
    <property type="match status" value="1"/>
</dbReference>
<reference evidence="5 6" key="1">
    <citation type="submission" date="2019-06" db="EMBL/GenBank/DDBJ databases">
        <title>A novel bacterium of genus Marinomonas, isolated from coastal sand.</title>
        <authorList>
            <person name="Huang H."/>
            <person name="Mo K."/>
            <person name="Hu Y."/>
        </authorList>
    </citation>
    <scope>NUCLEOTIDE SEQUENCE [LARGE SCALE GENOMIC DNA]</scope>
    <source>
        <strain evidence="5 6">HB171799</strain>
    </source>
</reference>
<protein>
    <recommendedName>
        <fullName evidence="2">Antitoxin ParD</fullName>
    </recommendedName>
</protein>
<comment type="function">
    <text evidence="4">Antitoxin component of a type II toxin-antitoxin (TA) system. Neutralizes the effect of toxin ParE.</text>
</comment>
<organism evidence="5 6">
    <name type="scientific">Maribrevibacterium harenarium</name>
    <dbReference type="NCBI Taxonomy" id="2589817"/>
    <lineage>
        <taxon>Bacteria</taxon>
        <taxon>Pseudomonadati</taxon>
        <taxon>Pseudomonadota</taxon>
        <taxon>Gammaproteobacteria</taxon>
        <taxon>Oceanospirillales</taxon>
        <taxon>Oceanospirillaceae</taxon>
        <taxon>Maribrevibacterium</taxon>
    </lineage>
</organism>
<evidence type="ECO:0000313" key="6">
    <source>
        <dbReference type="Proteomes" id="UP000315901"/>
    </source>
</evidence>
<comment type="caution">
    <text evidence="5">The sequence shown here is derived from an EMBL/GenBank/DDBJ whole genome shotgun (WGS) entry which is preliminary data.</text>
</comment>
<dbReference type="SUPFAM" id="SSF47598">
    <property type="entry name" value="Ribbon-helix-helix"/>
    <property type="match status" value="1"/>
</dbReference>
<dbReference type="GO" id="GO:0006355">
    <property type="term" value="P:regulation of DNA-templated transcription"/>
    <property type="evidence" value="ECO:0007669"/>
    <property type="project" value="InterPro"/>
</dbReference>
<name>A0A501WWK7_9GAMM</name>
<evidence type="ECO:0000256" key="2">
    <source>
        <dbReference type="ARBA" id="ARBA00017940"/>
    </source>
</evidence>
<accession>A0A501WWK7</accession>
<dbReference type="OrthoDB" id="9815501at2"/>
<dbReference type="InterPro" id="IPR022789">
    <property type="entry name" value="ParD"/>
</dbReference>
<evidence type="ECO:0000256" key="1">
    <source>
        <dbReference type="ARBA" id="ARBA00008580"/>
    </source>
</evidence>
<dbReference type="PANTHER" id="PTHR36582">
    <property type="entry name" value="ANTITOXIN PARD"/>
    <property type="match status" value="1"/>
</dbReference>
<sequence length="83" mass="9194">MNVNLSPVFENYIKQQLDAGLYNNASEVIREALRMKMQQEQVYQAKLDALRAAASAGLQSGDAEPFDLDSILQEAKDTFEGNA</sequence>
<dbReference type="Proteomes" id="UP000315901">
    <property type="component" value="Unassembled WGS sequence"/>
</dbReference>
<proteinExistence type="inferred from homology"/>
<evidence type="ECO:0000256" key="3">
    <source>
        <dbReference type="ARBA" id="ARBA00022649"/>
    </source>
</evidence>